<evidence type="ECO:0000256" key="5">
    <source>
        <dbReference type="PIRSR" id="PIRSR601019-1"/>
    </source>
</evidence>
<proteinExistence type="predicted"/>
<evidence type="ECO:0000256" key="4">
    <source>
        <dbReference type="ARBA" id="ARBA00023224"/>
    </source>
</evidence>
<dbReference type="CDD" id="cd00066">
    <property type="entry name" value="G-alpha"/>
    <property type="match status" value="1"/>
</dbReference>
<dbReference type="PANTHER" id="PTHR10218">
    <property type="entry name" value="GTP-BINDING PROTEIN ALPHA SUBUNIT"/>
    <property type="match status" value="1"/>
</dbReference>
<keyword evidence="3 5" id="KW-0342">GTP-binding</keyword>
<dbReference type="SMART" id="SM00275">
    <property type="entry name" value="G_alpha"/>
    <property type="match status" value="1"/>
</dbReference>
<keyword evidence="4" id="KW-0807">Transducer</keyword>
<dbReference type="Gene3D" id="1.10.400.10">
    <property type="entry name" value="GI Alpha 1, domain 2-like"/>
    <property type="match status" value="1"/>
</dbReference>
<organism evidence="8 9">
    <name type="scientific">Triparma verrucosa</name>
    <dbReference type="NCBI Taxonomy" id="1606542"/>
    <lineage>
        <taxon>Eukaryota</taxon>
        <taxon>Sar</taxon>
        <taxon>Stramenopiles</taxon>
        <taxon>Ochrophyta</taxon>
        <taxon>Bolidophyceae</taxon>
        <taxon>Parmales</taxon>
        <taxon>Triparmaceae</taxon>
        <taxon>Triparma</taxon>
    </lineage>
</organism>
<dbReference type="GO" id="GO:0001664">
    <property type="term" value="F:G protein-coupled receptor binding"/>
    <property type="evidence" value="ECO:0007669"/>
    <property type="project" value="TreeGrafter"/>
</dbReference>
<gene>
    <name evidence="8" type="ORF">TrVE_jg10108</name>
</gene>
<name>A0A9W7CKD5_9STRA</name>
<feature type="binding site" evidence="5">
    <location>
        <begin position="176"/>
        <end position="182"/>
    </location>
    <ligand>
        <name>GTP</name>
        <dbReference type="ChEBI" id="CHEBI:37565"/>
    </ligand>
</feature>
<dbReference type="PANTHER" id="PTHR10218:SF302">
    <property type="entry name" value="GUANINE NUCLEOTIDE-BINDING PROTEIN ALPHA-5 SUBUNIT"/>
    <property type="match status" value="1"/>
</dbReference>
<feature type="binding site" evidence="5">
    <location>
        <begin position="270"/>
        <end position="273"/>
    </location>
    <ligand>
        <name>GTP</name>
        <dbReference type="ChEBI" id="CHEBI:37565"/>
    </ligand>
</feature>
<keyword evidence="2 5" id="KW-0547">Nucleotide-binding</keyword>
<protein>
    <submittedName>
        <fullName evidence="8">Uncharacterized protein</fullName>
    </submittedName>
</protein>
<feature type="binding site" evidence="6">
    <location>
        <position position="50"/>
    </location>
    <ligand>
        <name>Mg(2+)</name>
        <dbReference type="ChEBI" id="CHEBI:18420"/>
    </ligand>
</feature>
<evidence type="ECO:0000256" key="3">
    <source>
        <dbReference type="ARBA" id="ARBA00023134"/>
    </source>
</evidence>
<feature type="binding site" evidence="6">
    <location>
        <position position="182"/>
    </location>
    <ligand>
        <name>Mg(2+)</name>
        <dbReference type="ChEBI" id="CHEBI:18420"/>
    </ligand>
</feature>
<keyword evidence="9" id="KW-1185">Reference proteome</keyword>
<evidence type="ECO:0000256" key="7">
    <source>
        <dbReference type="SAM" id="MobiDB-lite"/>
    </source>
</evidence>
<dbReference type="Pfam" id="PF00503">
    <property type="entry name" value="G-alpha"/>
    <property type="match status" value="1"/>
</dbReference>
<evidence type="ECO:0000256" key="6">
    <source>
        <dbReference type="PIRSR" id="PIRSR601019-2"/>
    </source>
</evidence>
<dbReference type="SUPFAM" id="SSF47895">
    <property type="entry name" value="Transducin (alpha subunit), insertion domain"/>
    <property type="match status" value="1"/>
</dbReference>
<dbReference type="GO" id="GO:0005525">
    <property type="term" value="F:GTP binding"/>
    <property type="evidence" value="ECO:0007669"/>
    <property type="project" value="UniProtKB-KW"/>
</dbReference>
<dbReference type="AlphaFoldDB" id="A0A9W7CKD5"/>
<evidence type="ECO:0000313" key="8">
    <source>
        <dbReference type="EMBL" id="GMI06224.1"/>
    </source>
</evidence>
<dbReference type="Gene3D" id="3.40.50.300">
    <property type="entry name" value="P-loop containing nucleotide triphosphate hydrolases"/>
    <property type="match status" value="1"/>
</dbReference>
<feature type="binding site" evidence="5">
    <location>
        <position position="332"/>
    </location>
    <ligand>
        <name>GTP</name>
        <dbReference type="ChEBI" id="CHEBI:37565"/>
    </ligand>
</feature>
<evidence type="ECO:0000313" key="9">
    <source>
        <dbReference type="Proteomes" id="UP001165160"/>
    </source>
</evidence>
<dbReference type="PRINTS" id="PR00318">
    <property type="entry name" value="GPROTEINA"/>
</dbReference>
<accession>A0A9W7CKD5</accession>
<dbReference type="InterPro" id="IPR027417">
    <property type="entry name" value="P-loop_NTPase"/>
</dbReference>
<dbReference type="EMBL" id="BRXX01000343">
    <property type="protein sequence ID" value="GMI06224.1"/>
    <property type="molecule type" value="Genomic_DNA"/>
</dbReference>
<dbReference type="GO" id="GO:0031683">
    <property type="term" value="F:G-protein beta/gamma-subunit complex binding"/>
    <property type="evidence" value="ECO:0007669"/>
    <property type="project" value="InterPro"/>
</dbReference>
<dbReference type="Proteomes" id="UP001165160">
    <property type="component" value="Unassembled WGS sequence"/>
</dbReference>
<dbReference type="GO" id="GO:0003924">
    <property type="term" value="F:GTPase activity"/>
    <property type="evidence" value="ECO:0007669"/>
    <property type="project" value="InterPro"/>
</dbReference>
<feature type="region of interest" description="Disordered" evidence="7">
    <location>
        <begin position="1"/>
        <end position="20"/>
    </location>
</feature>
<dbReference type="InterPro" id="IPR011025">
    <property type="entry name" value="GproteinA_insert"/>
</dbReference>
<dbReference type="InterPro" id="IPR001019">
    <property type="entry name" value="Gprotein_alpha_su"/>
</dbReference>
<sequence length="361" mass="40759">MGACSSNMSSEERAQLAASRDVEKQMQDAFQKEQEKIKLLLLGAGESGKSTIFKQMRVLYGAPLSEEEKRQITPVVYSNTITSMKCLCENTTALGYEGDVLPENKGHFATVSAADDNGEIDVPLGTAIKALWVDPGINNAWTRRAEFQIVESVKAYFKDIDRIMSDDYVATQQDMLLARVRTSGIVTEKYIIDGTPFEMYDVGGQRNERKKWIHCFDDVTAVIFVAALSEYDQVLFEDANTNRMEEAVGLFQEICNNRYFTNSSMILFLNKRDLFEEKILKVDIKAQAAFTDFPGNLGDPDYYKLGVDYFLTKFIGVNENEDRIIYHHITCATDSQNVQVVFNACKDIILRGNLKDSGFMD</sequence>
<dbReference type="FunFam" id="3.40.50.300:FF:000051">
    <property type="entry name" value="Guanine nucleotide-binding protein subunit alpha"/>
    <property type="match status" value="1"/>
</dbReference>
<dbReference type="GO" id="GO:0007188">
    <property type="term" value="P:adenylate cyclase-modulating G protein-coupled receptor signaling pathway"/>
    <property type="evidence" value="ECO:0007669"/>
    <property type="project" value="TreeGrafter"/>
</dbReference>
<reference evidence="9" key="1">
    <citation type="journal article" date="2023" name="Commun. Biol.">
        <title>Genome analysis of Parmales, the sister group of diatoms, reveals the evolutionary specialization of diatoms from phago-mixotrophs to photoautotrophs.</title>
        <authorList>
            <person name="Ban H."/>
            <person name="Sato S."/>
            <person name="Yoshikawa S."/>
            <person name="Yamada K."/>
            <person name="Nakamura Y."/>
            <person name="Ichinomiya M."/>
            <person name="Sato N."/>
            <person name="Blanc-Mathieu R."/>
            <person name="Endo H."/>
            <person name="Kuwata A."/>
            <person name="Ogata H."/>
        </authorList>
    </citation>
    <scope>NUCLEOTIDE SEQUENCE [LARGE SCALE GENOMIC DNA]</scope>
    <source>
        <strain evidence="9">NIES 3699</strain>
    </source>
</reference>
<feature type="binding site" evidence="5">
    <location>
        <begin position="201"/>
        <end position="205"/>
    </location>
    <ligand>
        <name>GTP</name>
        <dbReference type="ChEBI" id="CHEBI:37565"/>
    </ligand>
</feature>
<feature type="compositionally biased region" description="Basic and acidic residues" evidence="7">
    <location>
        <begin position="10"/>
        <end position="20"/>
    </location>
</feature>
<keyword evidence="6" id="KW-0460">Magnesium</keyword>
<evidence type="ECO:0000256" key="1">
    <source>
        <dbReference type="ARBA" id="ARBA00022723"/>
    </source>
</evidence>
<dbReference type="PROSITE" id="PS51882">
    <property type="entry name" value="G_ALPHA"/>
    <property type="match status" value="1"/>
</dbReference>
<dbReference type="GO" id="GO:0005834">
    <property type="term" value="C:heterotrimeric G-protein complex"/>
    <property type="evidence" value="ECO:0007669"/>
    <property type="project" value="TreeGrafter"/>
</dbReference>
<evidence type="ECO:0000256" key="2">
    <source>
        <dbReference type="ARBA" id="ARBA00022741"/>
    </source>
</evidence>
<dbReference type="GO" id="GO:0046872">
    <property type="term" value="F:metal ion binding"/>
    <property type="evidence" value="ECO:0007669"/>
    <property type="project" value="UniProtKB-KW"/>
</dbReference>
<comment type="caution">
    <text evidence="8">The sequence shown here is derived from an EMBL/GenBank/DDBJ whole genome shotgun (WGS) entry which is preliminary data.</text>
</comment>
<keyword evidence="1 6" id="KW-0479">Metal-binding</keyword>
<dbReference type="GO" id="GO:0005737">
    <property type="term" value="C:cytoplasm"/>
    <property type="evidence" value="ECO:0007669"/>
    <property type="project" value="TreeGrafter"/>
</dbReference>
<feature type="binding site" evidence="5">
    <location>
        <begin position="46"/>
        <end position="51"/>
    </location>
    <ligand>
        <name>GTP</name>
        <dbReference type="ChEBI" id="CHEBI:37565"/>
    </ligand>
</feature>
<dbReference type="SUPFAM" id="SSF52540">
    <property type="entry name" value="P-loop containing nucleoside triphosphate hydrolases"/>
    <property type="match status" value="1"/>
</dbReference>